<feature type="compositionally biased region" description="Low complexity" evidence="1">
    <location>
        <begin position="937"/>
        <end position="949"/>
    </location>
</feature>
<dbReference type="Gene3D" id="2.40.50.40">
    <property type="match status" value="1"/>
</dbReference>
<feature type="region of interest" description="Disordered" evidence="1">
    <location>
        <begin position="135"/>
        <end position="158"/>
    </location>
</feature>
<feature type="compositionally biased region" description="Low complexity" evidence="1">
    <location>
        <begin position="322"/>
        <end position="352"/>
    </location>
</feature>
<sequence length="1411" mass="153284">MEGQDGQKAISIDPSTIKTAQDAIGRLDVLVCGNCHTVSHFVEEFLEHKNVAGVCSNASNFRDNGNNEQKAQVWAFLLWKDSQIRKENPDREAAQTESWELYQKWCKMASNIRESWISAGKTIQTFTKLSNAKIPDSPRIINSQTSSPLSSTNETPKQTTMVMRKVMRNGQNEIVDVKKENKIEPPPLVPTNQKVIHNKQQNEQQQQQPQQQQPQQKQVKKSGPFVRPRCCIVPRYKPGKPPGENEPENTEEFPVEKIMAKRFNTKKRIAEYQIKWEGIHQDFNTWESTDCVYKCKYLLEEFDRNLAKQKEAKALKEALLAQQGQQVQQGKKVVRQAQQAGSSSSTSTATATIKQEPINKPGPSTATTPGRPPRNSKTKAMDQVKQWCGSMKEEENELSGKRSIDNTDSDDEDAVMHKKVKVEACSDEDWTGESDMDDRSMVGGRSDVIQRAFNRATNVQSNGSNNNNSNNNKTTTATTMVTTTDLSHLINTSSGVQQTIDTTKIQQSPVMVTNSKGVKLDGNKIPQLASGVYMMHKRDGMLKFESASPTGNKMNVKNSQNNITSGGSGGSGGVGVGGVLMVQNRDGTGVVRKQVIGMSTSTTSMTPVKVVSKSDGTQVVTQMKVVAKPGQPKIQQLTPTLQQQQQQHRVVGIVQKNEPVKIQPKPEHQLQQQQQQQQQQQVQQLQIVTTVPGQVQPRMSTTPTIRQQTTGQVQRTPQLLPRTNVRGQTPTSVLGTRTQTVRTPISKQQQTMQLQQQRQQQMVQKRIISTNSPQSSPTQTAGGQQLRQKLTVSSSPQGQIVKQQIMTTTTASNSSVVSPMQTKQIQKIAQQKTPTSSTQQSIISPQQKILMAKKKIQAEAAANSSKTTLSPRVGTTTATTATVKTPLQSRVRGRPSTTPQTTTLPKQKETKIVEGDGIHMEFHEVGGSEDESDDIESSQTTTTTTSTTTTIIEDNCQPPQSESPQPEYSLCPLTGRIIGPDGEPMDTSEPIIVTTQESAQTTTIPITISTPMSIQTTDVITTSSNLALSTTPTVSLSLPTLDSTPMDTSTTTTTTMQSSTTAEIVMPSLDGISEGGIMRVEMSPGGTSGTVVQTTNNTIQEQTPMEINVEQGLPCLDDTTITTSATATTTTATTTTLETPTTSITEETSILPTLPTTITSSCNITDTNTTINDTINKTIDTTVTTPTITSEDTTITTATDVALTSATITTTAASTTTTSTSTVTNDDTDNNINNEKTTDIEKTNDDNNTNIVDDGSNLVTITGEDGVVYQVAGQAPDGQTVLVAHGADGEQQCVYVTTDQQVEGGVLTLDHAVAEAVAQLIPDGQGGLQSQFYVKEGEDSNNEQQMVMSIMDSAASGQEDSDSQAQVVAQVVQADEPTPGGTRRVVLLLPDGNLMMTEVDEEQYAALELDK</sequence>
<feature type="region of interest" description="Disordered" evidence="1">
    <location>
        <begin position="926"/>
        <end position="949"/>
    </location>
</feature>
<feature type="compositionally biased region" description="Polar residues" evidence="1">
    <location>
        <begin position="140"/>
        <end position="158"/>
    </location>
</feature>
<evidence type="ECO:0000313" key="4">
    <source>
        <dbReference type="Proteomes" id="UP000639338"/>
    </source>
</evidence>
<gene>
    <name evidence="3" type="ORF">HCN44_004590</name>
</gene>
<dbReference type="EMBL" id="JACMRX010000002">
    <property type="protein sequence ID" value="KAF7995118.1"/>
    <property type="molecule type" value="Genomic_DNA"/>
</dbReference>
<dbReference type="InterPro" id="IPR000953">
    <property type="entry name" value="Chromo/chromo_shadow_dom"/>
</dbReference>
<dbReference type="PROSITE" id="PS50013">
    <property type="entry name" value="CHROMO_2"/>
    <property type="match status" value="1"/>
</dbReference>
<feature type="region of interest" description="Disordered" evidence="1">
    <location>
        <begin position="755"/>
        <end position="797"/>
    </location>
</feature>
<feature type="region of interest" description="Disordered" evidence="1">
    <location>
        <begin position="1038"/>
        <end position="1057"/>
    </location>
</feature>
<comment type="caution">
    <text evidence="3">The sequence shown here is derived from an EMBL/GenBank/DDBJ whole genome shotgun (WGS) entry which is preliminary data.</text>
</comment>
<name>A0A835CV87_APHGI</name>
<feature type="domain" description="Chromo" evidence="2">
    <location>
        <begin position="253"/>
        <end position="314"/>
    </location>
</feature>
<dbReference type="PANTHER" id="PTHR14312">
    <property type="entry name" value="CREB/ATF BZIP TRANSCRIPTION FACTOR"/>
    <property type="match status" value="1"/>
</dbReference>
<keyword evidence="4" id="KW-1185">Reference proteome</keyword>
<dbReference type="Proteomes" id="UP000639338">
    <property type="component" value="Unassembled WGS sequence"/>
</dbReference>
<dbReference type="GO" id="GO:0043565">
    <property type="term" value="F:sequence-specific DNA binding"/>
    <property type="evidence" value="ECO:0007669"/>
    <property type="project" value="TreeGrafter"/>
</dbReference>
<dbReference type="OrthoDB" id="1918685at2759"/>
<feature type="compositionally biased region" description="Low complexity" evidence="1">
    <location>
        <begin position="198"/>
        <end position="217"/>
    </location>
</feature>
<reference evidence="3 4" key="1">
    <citation type="submission" date="2020-08" db="EMBL/GenBank/DDBJ databases">
        <title>Aphidius gifuensis genome sequencing and assembly.</title>
        <authorList>
            <person name="Du Z."/>
        </authorList>
    </citation>
    <scope>NUCLEOTIDE SEQUENCE [LARGE SCALE GENOMIC DNA]</scope>
    <source>
        <strain evidence="3">YNYX2018</strain>
        <tissue evidence="3">Adults</tissue>
    </source>
</reference>
<dbReference type="GO" id="GO:0005694">
    <property type="term" value="C:chromosome"/>
    <property type="evidence" value="ECO:0007669"/>
    <property type="project" value="UniProtKB-ARBA"/>
</dbReference>
<dbReference type="GO" id="GO:0010468">
    <property type="term" value="P:regulation of gene expression"/>
    <property type="evidence" value="ECO:0007669"/>
    <property type="project" value="TreeGrafter"/>
</dbReference>
<feature type="region of interest" description="Disordered" evidence="1">
    <location>
        <begin position="198"/>
        <end position="251"/>
    </location>
</feature>
<feature type="compositionally biased region" description="Acidic residues" evidence="1">
    <location>
        <begin position="927"/>
        <end position="936"/>
    </location>
</feature>
<feature type="compositionally biased region" description="Polar residues" evidence="1">
    <location>
        <begin position="862"/>
        <end position="874"/>
    </location>
</feature>
<evidence type="ECO:0000259" key="2">
    <source>
        <dbReference type="PROSITE" id="PS50013"/>
    </source>
</evidence>
<protein>
    <recommendedName>
        <fullName evidence="2">Chromo domain-containing protein</fullName>
    </recommendedName>
</protein>
<feature type="region of interest" description="Disordered" evidence="1">
    <location>
        <begin position="322"/>
        <end position="414"/>
    </location>
</feature>
<feature type="region of interest" description="Disordered" evidence="1">
    <location>
        <begin position="862"/>
        <end position="908"/>
    </location>
</feature>
<dbReference type="PANTHER" id="PTHR14312:SF1">
    <property type="entry name" value="BASIC-LEUCINE ZIPPER TRANSCRIPTION FACTOR A"/>
    <property type="match status" value="1"/>
</dbReference>
<feature type="region of interest" description="Disordered" evidence="1">
    <location>
        <begin position="694"/>
        <end position="714"/>
    </location>
</feature>
<proteinExistence type="predicted"/>
<accession>A0A835CV87</accession>
<evidence type="ECO:0000256" key="1">
    <source>
        <dbReference type="SAM" id="MobiDB-lite"/>
    </source>
</evidence>
<dbReference type="GO" id="GO:0005634">
    <property type="term" value="C:nucleus"/>
    <property type="evidence" value="ECO:0007669"/>
    <property type="project" value="TreeGrafter"/>
</dbReference>
<feature type="compositionally biased region" description="Polar residues" evidence="1">
    <location>
        <begin position="781"/>
        <end position="797"/>
    </location>
</feature>
<feature type="compositionally biased region" description="Low complexity" evidence="1">
    <location>
        <begin position="755"/>
        <end position="780"/>
    </location>
</feature>
<dbReference type="Pfam" id="PF00385">
    <property type="entry name" value="Chromo"/>
    <property type="match status" value="1"/>
</dbReference>
<evidence type="ECO:0000313" key="3">
    <source>
        <dbReference type="EMBL" id="KAF7995118.1"/>
    </source>
</evidence>
<dbReference type="SUPFAM" id="SSF54160">
    <property type="entry name" value="Chromo domain-like"/>
    <property type="match status" value="1"/>
</dbReference>
<dbReference type="SMART" id="SM00298">
    <property type="entry name" value="CHROMO"/>
    <property type="match status" value="1"/>
</dbReference>
<dbReference type="InterPro" id="IPR016197">
    <property type="entry name" value="Chromo-like_dom_sf"/>
</dbReference>
<dbReference type="InterPro" id="IPR023780">
    <property type="entry name" value="Chromo_domain"/>
</dbReference>
<organism evidence="3 4">
    <name type="scientific">Aphidius gifuensis</name>
    <name type="common">Parasitoid wasp</name>
    <dbReference type="NCBI Taxonomy" id="684658"/>
    <lineage>
        <taxon>Eukaryota</taxon>
        <taxon>Metazoa</taxon>
        <taxon>Ecdysozoa</taxon>
        <taxon>Arthropoda</taxon>
        <taxon>Hexapoda</taxon>
        <taxon>Insecta</taxon>
        <taxon>Pterygota</taxon>
        <taxon>Neoptera</taxon>
        <taxon>Endopterygota</taxon>
        <taxon>Hymenoptera</taxon>
        <taxon>Apocrita</taxon>
        <taxon>Ichneumonoidea</taxon>
        <taxon>Braconidae</taxon>
        <taxon>Aphidiinae</taxon>
        <taxon>Aphidius</taxon>
    </lineage>
</organism>